<organism evidence="2">
    <name type="scientific">Macrococcus psychrotolerans</name>
    <dbReference type="NCBI Taxonomy" id="3039389"/>
    <lineage>
        <taxon>Bacteria</taxon>
        <taxon>Bacillati</taxon>
        <taxon>Bacillota</taxon>
        <taxon>Bacilli</taxon>
        <taxon>Bacillales</taxon>
        <taxon>Staphylococcaceae</taxon>
        <taxon>Macrococcus</taxon>
    </lineage>
</organism>
<name>A0AAT9PAC3_9STAP</name>
<keyword evidence="2" id="KW-0614">Plasmid</keyword>
<reference evidence="2" key="1">
    <citation type="submission" date="2021-07" db="EMBL/GenBank/DDBJ databases">
        <title>Prevalence and characterization of methicillin-resistant Macrococcus spp. in food producing animals and meat in Switzerland in 2019.</title>
        <authorList>
            <person name="Keller J.E."/>
            <person name="Schwendener S."/>
            <person name="Neuenschwander J."/>
            <person name="Overesch G."/>
            <person name="Perreten V."/>
        </authorList>
    </citation>
    <scope>NUCLEOTIDE SEQUENCE</scope>
    <source>
        <strain evidence="2">19Msa1099</strain>
        <plasmid evidence="2">p19Msa1099-2</plasmid>
    </source>
</reference>
<geneLocation type="plasmid" evidence="2">
    <name>p19Msa1099-2</name>
</geneLocation>
<accession>A0AAT9PAC3</accession>
<keyword evidence="1" id="KW-0472">Membrane</keyword>
<dbReference type="AlphaFoldDB" id="A0AAT9PAC3"/>
<proteinExistence type="predicted"/>
<dbReference type="EMBL" id="CP079958">
    <property type="protein sequence ID" value="QYA34196.1"/>
    <property type="molecule type" value="Genomic_DNA"/>
</dbReference>
<evidence type="ECO:0000256" key="1">
    <source>
        <dbReference type="SAM" id="Phobius"/>
    </source>
</evidence>
<protein>
    <submittedName>
        <fullName evidence="2">Uncharacterized protein</fullName>
    </submittedName>
</protein>
<feature type="transmembrane region" description="Helical" evidence="1">
    <location>
        <begin position="21"/>
        <end position="42"/>
    </location>
</feature>
<keyword evidence="1" id="KW-0812">Transmembrane</keyword>
<sequence>MKSEIEMHQTELDHSYLRTKLILNYIPVIISLIFVFTIYYLMTGMH</sequence>
<keyword evidence="1" id="KW-1133">Transmembrane helix</keyword>
<evidence type="ECO:0000313" key="2">
    <source>
        <dbReference type="EMBL" id="QYA34196.1"/>
    </source>
</evidence>
<gene>
    <name evidence="2" type="ORF">KYI10_12370</name>
</gene>